<reference evidence="2" key="1">
    <citation type="submission" date="2023-04" db="EMBL/GenBank/DDBJ databases">
        <title>Black Yeasts Isolated from many extreme environments.</title>
        <authorList>
            <person name="Coleine C."/>
            <person name="Stajich J.E."/>
            <person name="Selbmann L."/>
        </authorList>
    </citation>
    <scope>NUCLEOTIDE SEQUENCE</scope>
    <source>
        <strain evidence="2">CCFEE 5312</strain>
    </source>
</reference>
<evidence type="ECO:0000256" key="1">
    <source>
        <dbReference type="SAM" id="MobiDB-lite"/>
    </source>
</evidence>
<dbReference type="AlphaFoldDB" id="A0AAJ0DM70"/>
<evidence type="ECO:0000313" key="2">
    <source>
        <dbReference type="EMBL" id="KAK3053095.1"/>
    </source>
</evidence>
<keyword evidence="3" id="KW-1185">Reference proteome</keyword>
<dbReference type="EMBL" id="JAWDJX010000017">
    <property type="protein sequence ID" value="KAK3053095.1"/>
    <property type="molecule type" value="Genomic_DNA"/>
</dbReference>
<protein>
    <submittedName>
        <fullName evidence="2">Uncharacterized protein</fullName>
    </submittedName>
</protein>
<name>A0AAJ0DM70_9PEZI</name>
<sequence>MADDNSHSLLESDYGSEPEFNDTGNLNDYQTIIDKPCPEPEETTLANAINTAPQAQLRYLLNKIVWKYPAATTTIEQSLTLPIPGSREKRQAFESCAQCSLDYEAVDNAVGQRAITLVV</sequence>
<proteinExistence type="predicted"/>
<feature type="region of interest" description="Disordered" evidence="1">
    <location>
        <begin position="1"/>
        <end position="31"/>
    </location>
</feature>
<dbReference type="Proteomes" id="UP001271007">
    <property type="component" value="Unassembled WGS sequence"/>
</dbReference>
<gene>
    <name evidence="2" type="ORF">LTR09_005721</name>
</gene>
<comment type="caution">
    <text evidence="2">The sequence shown here is derived from an EMBL/GenBank/DDBJ whole genome shotgun (WGS) entry which is preliminary data.</text>
</comment>
<accession>A0AAJ0DM70</accession>
<evidence type="ECO:0000313" key="3">
    <source>
        <dbReference type="Proteomes" id="UP001271007"/>
    </source>
</evidence>
<organism evidence="2 3">
    <name type="scientific">Extremus antarcticus</name>
    <dbReference type="NCBI Taxonomy" id="702011"/>
    <lineage>
        <taxon>Eukaryota</taxon>
        <taxon>Fungi</taxon>
        <taxon>Dikarya</taxon>
        <taxon>Ascomycota</taxon>
        <taxon>Pezizomycotina</taxon>
        <taxon>Dothideomycetes</taxon>
        <taxon>Dothideomycetidae</taxon>
        <taxon>Mycosphaerellales</taxon>
        <taxon>Extremaceae</taxon>
        <taxon>Extremus</taxon>
    </lineage>
</organism>